<dbReference type="Proteomes" id="UP000244073">
    <property type="component" value="Unassembled WGS sequence"/>
</dbReference>
<proteinExistence type="predicted"/>
<dbReference type="VEuPathDB" id="FungiDB:P175DRAFT_0529857"/>
<sequence>MCGAPKAGSGLGGQKGMDKDGHSETAESGHRVRVRRPELQMAVEVDDGYLDISSIQPASLEHQIDIGWTIFTPQRRIVGVLVRGIPRHLDGGLPEK</sequence>
<dbReference type="RefSeq" id="XP_040754170.1">
    <property type="nucleotide sequence ID" value="XM_040899732.1"/>
</dbReference>
<feature type="compositionally biased region" description="Basic and acidic residues" evidence="1">
    <location>
        <begin position="16"/>
        <end position="35"/>
    </location>
</feature>
<accession>A0A2T5M2L9</accession>
<evidence type="ECO:0000313" key="3">
    <source>
        <dbReference type="Proteomes" id="UP000244073"/>
    </source>
</evidence>
<gene>
    <name evidence="2" type="ORF">P175DRAFT_0529857</name>
</gene>
<dbReference type="GeneID" id="63816614"/>
<dbReference type="AlphaFoldDB" id="A0A2T5M2L9"/>
<organism evidence="2 3">
    <name type="scientific">Aspergillus ochraceoroseus IBT 24754</name>
    <dbReference type="NCBI Taxonomy" id="1392256"/>
    <lineage>
        <taxon>Eukaryota</taxon>
        <taxon>Fungi</taxon>
        <taxon>Dikarya</taxon>
        <taxon>Ascomycota</taxon>
        <taxon>Pezizomycotina</taxon>
        <taxon>Eurotiomycetes</taxon>
        <taxon>Eurotiomycetidae</taxon>
        <taxon>Eurotiales</taxon>
        <taxon>Aspergillaceae</taxon>
        <taxon>Aspergillus</taxon>
        <taxon>Aspergillus subgen. Nidulantes</taxon>
    </lineage>
</organism>
<reference evidence="2 3" key="1">
    <citation type="journal article" date="2018" name="Proc. Natl. Acad. Sci. U.S.A.">
        <title>Linking secondary metabolites to gene clusters through genome sequencing of six diverse Aspergillus species.</title>
        <authorList>
            <person name="Kaerboelling I."/>
            <person name="Vesth T.C."/>
            <person name="Frisvad J.C."/>
            <person name="Nybo J.L."/>
            <person name="Theobald S."/>
            <person name="Kuo A."/>
            <person name="Bowyer P."/>
            <person name="Matsuda Y."/>
            <person name="Mondo S."/>
            <person name="Lyhne E.K."/>
            <person name="Kogle M.E."/>
            <person name="Clum A."/>
            <person name="Lipzen A."/>
            <person name="Salamov A."/>
            <person name="Ngan C.Y."/>
            <person name="Daum C."/>
            <person name="Chiniquy J."/>
            <person name="Barry K."/>
            <person name="LaButti K."/>
            <person name="Haridas S."/>
            <person name="Simmons B.A."/>
            <person name="Magnuson J.K."/>
            <person name="Mortensen U.H."/>
            <person name="Larsen T.O."/>
            <person name="Grigoriev I.V."/>
            <person name="Baker S.E."/>
            <person name="Andersen M.R."/>
        </authorList>
    </citation>
    <scope>NUCLEOTIDE SEQUENCE [LARGE SCALE GENOMIC DNA]</scope>
    <source>
        <strain evidence="2 3">IBT 24754</strain>
    </source>
</reference>
<protein>
    <submittedName>
        <fullName evidence="2">Uncharacterized protein</fullName>
    </submittedName>
</protein>
<dbReference type="EMBL" id="MSFN02000002">
    <property type="protein sequence ID" value="PTU22778.1"/>
    <property type="molecule type" value="Genomic_DNA"/>
</dbReference>
<feature type="region of interest" description="Disordered" evidence="1">
    <location>
        <begin position="1"/>
        <end position="35"/>
    </location>
</feature>
<comment type="caution">
    <text evidence="2">The sequence shown here is derived from an EMBL/GenBank/DDBJ whole genome shotgun (WGS) entry which is preliminary data.</text>
</comment>
<evidence type="ECO:0000313" key="2">
    <source>
        <dbReference type="EMBL" id="PTU22778.1"/>
    </source>
</evidence>
<name>A0A2T5M2L9_9EURO</name>
<evidence type="ECO:0000256" key="1">
    <source>
        <dbReference type="SAM" id="MobiDB-lite"/>
    </source>
</evidence>